<evidence type="ECO:0000259" key="4">
    <source>
        <dbReference type="PROSITE" id="PS50110"/>
    </source>
</evidence>
<dbReference type="PANTHER" id="PTHR43384">
    <property type="entry name" value="SEPTUM SITE-DETERMINING PROTEIN MIND HOMOLOG, CHLOROPLASTIC-RELATED"/>
    <property type="match status" value="1"/>
</dbReference>
<evidence type="ECO:0000256" key="1">
    <source>
        <dbReference type="ARBA" id="ARBA00018672"/>
    </source>
</evidence>
<evidence type="ECO:0000313" key="6">
    <source>
        <dbReference type="Proteomes" id="UP000054705"/>
    </source>
</evidence>
<dbReference type="CDD" id="cd17535">
    <property type="entry name" value="REC_NarL-like"/>
    <property type="match status" value="1"/>
</dbReference>
<dbReference type="InterPro" id="IPR058245">
    <property type="entry name" value="NreC/VraR/RcsB-like_REC"/>
</dbReference>
<dbReference type="SUPFAM" id="SSF52172">
    <property type="entry name" value="CheY-like"/>
    <property type="match status" value="1"/>
</dbReference>
<proteinExistence type="predicted"/>
<dbReference type="PATRIC" id="fig|110500.4.peg.355"/>
<comment type="function">
    <text evidence="2">May play the central regulatory role in sporulation. It may be an element of the effector pathway responsible for the activation of sporulation genes in response to nutritional stress. Spo0A may act in concert with spo0H (a sigma factor) to control the expression of some genes that are critical to the sporulation process.</text>
</comment>
<dbReference type="Gene3D" id="3.40.50.2300">
    <property type="match status" value="1"/>
</dbReference>
<dbReference type="GO" id="GO:0005524">
    <property type="term" value="F:ATP binding"/>
    <property type="evidence" value="ECO:0007669"/>
    <property type="project" value="TreeGrafter"/>
</dbReference>
<gene>
    <name evidence="5" type="ORF">XD97_0114</name>
</gene>
<dbReference type="Proteomes" id="UP000054705">
    <property type="component" value="Unassembled WGS sequence"/>
</dbReference>
<dbReference type="InterPro" id="IPR050625">
    <property type="entry name" value="ParA/MinD_ATPase"/>
</dbReference>
<evidence type="ECO:0000256" key="3">
    <source>
        <dbReference type="PROSITE-ProRule" id="PRU00169"/>
    </source>
</evidence>
<dbReference type="AlphaFoldDB" id="A0A101HUS4"/>
<dbReference type="SMART" id="SM00448">
    <property type="entry name" value="REC"/>
    <property type="match status" value="1"/>
</dbReference>
<dbReference type="Gene3D" id="3.40.50.300">
    <property type="entry name" value="P-loop containing nucleotide triphosphate hydrolases"/>
    <property type="match status" value="1"/>
</dbReference>
<dbReference type="SUPFAM" id="SSF52540">
    <property type="entry name" value="P-loop containing nucleoside triphosphate hydrolases"/>
    <property type="match status" value="1"/>
</dbReference>
<dbReference type="InterPro" id="IPR011006">
    <property type="entry name" value="CheY-like_superfamily"/>
</dbReference>
<organism evidence="5 6">
    <name type="scientific">Pelotomaculum thermopropionicum</name>
    <dbReference type="NCBI Taxonomy" id="110500"/>
    <lineage>
        <taxon>Bacteria</taxon>
        <taxon>Bacillati</taxon>
        <taxon>Bacillota</taxon>
        <taxon>Clostridia</taxon>
        <taxon>Eubacteriales</taxon>
        <taxon>Desulfotomaculaceae</taxon>
        <taxon>Pelotomaculum</taxon>
    </lineage>
</organism>
<dbReference type="Pfam" id="PF00072">
    <property type="entry name" value="Response_reg"/>
    <property type="match status" value="1"/>
</dbReference>
<dbReference type="Pfam" id="PF13614">
    <property type="entry name" value="AAA_31"/>
    <property type="match status" value="1"/>
</dbReference>
<feature type="domain" description="Response regulatory" evidence="4">
    <location>
        <begin position="5"/>
        <end position="121"/>
    </location>
</feature>
<dbReference type="EMBL" id="LGGS01000018">
    <property type="protein sequence ID" value="KUK83721.1"/>
    <property type="molecule type" value="Genomic_DNA"/>
</dbReference>
<dbReference type="InterPro" id="IPR027417">
    <property type="entry name" value="P-loop_NTPase"/>
</dbReference>
<protein>
    <recommendedName>
        <fullName evidence="1">Stage 0 sporulation protein A homolog</fullName>
    </recommendedName>
</protein>
<dbReference type="GO" id="GO:0000160">
    <property type="term" value="P:phosphorelay signal transduction system"/>
    <property type="evidence" value="ECO:0007669"/>
    <property type="project" value="InterPro"/>
</dbReference>
<dbReference type="InterPro" id="IPR001789">
    <property type="entry name" value="Sig_transdc_resp-reg_receiver"/>
</dbReference>
<dbReference type="GO" id="GO:0005829">
    <property type="term" value="C:cytosol"/>
    <property type="evidence" value="ECO:0007669"/>
    <property type="project" value="TreeGrafter"/>
</dbReference>
<dbReference type="GO" id="GO:0016887">
    <property type="term" value="F:ATP hydrolysis activity"/>
    <property type="evidence" value="ECO:0007669"/>
    <property type="project" value="TreeGrafter"/>
</dbReference>
<dbReference type="PROSITE" id="PS50110">
    <property type="entry name" value="RESPONSE_REGULATORY"/>
    <property type="match status" value="1"/>
</dbReference>
<reference evidence="6" key="1">
    <citation type="journal article" date="2015" name="MBio">
        <title>Genome-Resolved Metagenomic Analysis Reveals Roles for Candidate Phyla and Other Microbial Community Members in Biogeochemical Transformations in Oil Reservoirs.</title>
        <authorList>
            <person name="Hu P."/>
            <person name="Tom L."/>
            <person name="Singh A."/>
            <person name="Thomas B.C."/>
            <person name="Baker B.J."/>
            <person name="Piceno Y.M."/>
            <person name="Andersen G.L."/>
            <person name="Banfield J.F."/>
        </authorList>
    </citation>
    <scope>NUCLEOTIDE SEQUENCE [LARGE SCALE GENOMIC DNA]</scope>
</reference>
<keyword evidence="3" id="KW-0597">Phosphoprotein</keyword>
<feature type="modified residue" description="4-aspartylphosphate" evidence="3">
    <location>
        <position position="56"/>
    </location>
</feature>
<evidence type="ECO:0000313" key="5">
    <source>
        <dbReference type="EMBL" id="KUK83721.1"/>
    </source>
</evidence>
<comment type="caution">
    <text evidence="5">The sequence shown here is derived from an EMBL/GenBank/DDBJ whole genome shotgun (WGS) entry which is preliminary data.</text>
</comment>
<accession>A0A101HUS4</accession>
<dbReference type="PANTHER" id="PTHR43384:SF13">
    <property type="entry name" value="SLR0110 PROTEIN"/>
    <property type="match status" value="1"/>
</dbReference>
<name>A0A101HUS4_9FIRM</name>
<dbReference type="InterPro" id="IPR025669">
    <property type="entry name" value="AAA_dom"/>
</dbReference>
<dbReference type="GO" id="GO:0009898">
    <property type="term" value="C:cytoplasmic side of plasma membrane"/>
    <property type="evidence" value="ECO:0007669"/>
    <property type="project" value="TreeGrafter"/>
</dbReference>
<evidence type="ECO:0000256" key="2">
    <source>
        <dbReference type="ARBA" id="ARBA00024867"/>
    </source>
</evidence>
<sequence>MSRTTVLVVDDIASTREDIKRLLYFEGDISIVGEAGNGEEAIRMAEELKPDVVLMDINLPGIDGIAASELITDRTPETAIVIISIQGEPEYLRKAMAAGARDYLVKPFSCSDLAETIRRVKNIYRMRPARAEIQPAGEIHPDALAPAGKIIVVFSSKGGTGKTTLSCNLAVCLAQTGRNVSLVDLSLQSGDAAIMLNLAPNSTIAELVQEDDLLEYSLVNTYLAPHMSGLKVLPAPLRPEKAEAVKAGHVEEILTRLKSNYDFVVVDTYPLFNDLNLSALEMADEILLIFNKDLLSVKHARIDLDILEGLNLSPKVKLILNRSTQDYGIKTSDLEKSLNASPAVFLPNDEKTVLSSINKGHPFIMTHNHSRIAQTIKDFAANMDLPVTAGASGAAGPKKSLIGRIFSL</sequence>
<dbReference type="GO" id="GO:0051782">
    <property type="term" value="P:negative regulation of cell division"/>
    <property type="evidence" value="ECO:0007669"/>
    <property type="project" value="TreeGrafter"/>
</dbReference>